<protein>
    <submittedName>
        <fullName evidence="1">Uncharacterized protein</fullName>
    </submittedName>
</protein>
<organism evidence="1 2">
    <name type="scientific">Dallia pectoralis</name>
    <name type="common">Alaska blackfish</name>
    <dbReference type="NCBI Taxonomy" id="75939"/>
    <lineage>
        <taxon>Eukaryota</taxon>
        <taxon>Metazoa</taxon>
        <taxon>Chordata</taxon>
        <taxon>Craniata</taxon>
        <taxon>Vertebrata</taxon>
        <taxon>Euteleostomi</taxon>
        <taxon>Actinopterygii</taxon>
        <taxon>Neopterygii</taxon>
        <taxon>Teleostei</taxon>
        <taxon>Protacanthopterygii</taxon>
        <taxon>Esociformes</taxon>
        <taxon>Umbridae</taxon>
        <taxon>Dallia</taxon>
    </lineage>
</organism>
<evidence type="ECO:0000313" key="1">
    <source>
        <dbReference type="EMBL" id="KAJ7989480.1"/>
    </source>
</evidence>
<reference evidence="1" key="1">
    <citation type="submission" date="2021-05" db="EMBL/GenBank/DDBJ databases">
        <authorList>
            <person name="Pan Q."/>
            <person name="Jouanno E."/>
            <person name="Zahm M."/>
            <person name="Klopp C."/>
            <person name="Cabau C."/>
            <person name="Louis A."/>
            <person name="Berthelot C."/>
            <person name="Parey E."/>
            <person name="Roest Crollius H."/>
            <person name="Montfort J."/>
            <person name="Robinson-Rechavi M."/>
            <person name="Bouchez O."/>
            <person name="Lampietro C."/>
            <person name="Lopez Roques C."/>
            <person name="Donnadieu C."/>
            <person name="Postlethwait J."/>
            <person name="Bobe J."/>
            <person name="Dillon D."/>
            <person name="Chandos A."/>
            <person name="von Hippel F."/>
            <person name="Guiguen Y."/>
        </authorList>
    </citation>
    <scope>NUCLEOTIDE SEQUENCE</scope>
    <source>
        <strain evidence="1">YG-Jan2019</strain>
    </source>
</reference>
<proteinExistence type="predicted"/>
<accession>A0ACC2FE03</accession>
<comment type="caution">
    <text evidence="1">The sequence shown here is derived from an EMBL/GenBank/DDBJ whole genome shotgun (WGS) entry which is preliminary data.</text>
</comment>
<name>A0ACC2FE03_DALPE</name>
<dbReference type="EMBL" id="CM055756">
    <property type="protein sequence ID" value="KAJ7989480.1"/>
    <property type="molecule type" value="Genomic_DNA"/>
</dbReference>
<keyword evidence="2" id="KW-1185">Reference proteome</keyword>
<sequence length="140" mass="15993">MAARPPGRRGDEVIGEVTGVQGVIGMLERNALGARGLIPGDQNKNEHIYSPEHSQGLTTTGWIRPTERSEYIQINKADDWRDIEQYTKAAKMPVIERQMTYWRMRSKVNHASVKVQARYKDDIRELNSNVSHQGQARSYK</sequence>
<evidence type="ECO:0000313" key="2">
    <source>
        <dbReference type="Proteomes" id="UP001157502"/>
    </source>
</evidence>
<dbReference type="Proteomes" id="UP001157502">
    <property type="component" value="Chromosome 29"/>
</dbReference>
<gene>
    <name evidence="1" type="ORF">DPEC_G00304980</name>
</gene>